<dbReference type="AlphaFoldDB" id="A0A0R0FJR0"/>
<dbReference type="GO" id="GO:0000028">
    <property type="term" value="P:ribosomal small subunit assembly"/>
    <property type="evidence" value="ECO:0000318"/>
    <property type="project" value="GO_Central"/>
</dbReference>
<dbReference type="FunFam" id="3.40.50.10490:FF:000017">
    <property type="entry name" value="40S ribosomal protein SA"/>
    <property type="match status" value="1"/>
</dbReference>
<evidence type="ECO:0000313" key="10">
    <source>
        <dbReference type="EnsemblPlants" id="KRH06257"/>
    </source>
</evidence>
<sequence length="311" mass="34052">MATTTNAAAAPPRQLSQKEADIQMMLAADVHLGTKNCDFQMERYIFKRRNDGIYIINLGKTWEKLQLAARVIVAIENPQDIIVQSARPYGQRAVLKFAQYTGAHAIAGRHTPGTFTNQLQTSFSEPRLLILTDPRTDHQPIKEAALGNIPTIAFCDTDSPMRYVDIGIPANNKGKHSIGCLFWLLARMVLQMRGTIRPGLKWDVMVDLFFYREPEEAKQQEEEEAPAGDYAITDFNAGAIAADGQWPGTIDQSWSDAVPQPIPAAPGVNWGAPAEAPAAVAEGDWGEAVPPPQQIPVPPSGIDSVQPTGWE</sequence>
<dbReference type="EnsemblPlants" id="KRH06257">
    <property type="protein sequence ID" value="KRH06257"/>
    <property type="gene ID" value="GLYMA_16G012200"/>
</dbReference>
<evidence type="ECO:0000313" key="9">
    <source>
        <dbReference type="EMBL" id="KRH06257.1"/>
    </source>
</evidence>
<evidence type="ECO:0000256" key="8">
    <source>
        <dbReference type="SAM" id="MobiDB-lite"/>
    </source>
</evidence>
<dbReference type="PRINTS" id="PR00395">
    <property type="entry name" value="RIBOSOMALS2"/>
</dbReference>
<organism evidence="9">
    <name type="scientific">Glycine max</name>
    <name type="common">Soybean</name>
    <name type="synonym">Glycine hispida</name>
    <dbReference type="NCBI Taxonomy" id="3847"/>
    <lineage>
        <taxon>Eukaryota</taxon>
        <taxon>Viridiplantae</taxon>
        <taxon>Streptophyta</taxon>
        <taxon>Embryophyta</taxon>
        <taxon>Tracheophyta</taxon>
        <taxon>Spermatophyta</taxon>
        <taxon>Magnoliopsida</taxon>
        <taxon>eudicotyledons</taxon>
        <taxon>Gunneridae</taxon>
        <taxon>Pentapetalae</taxon>
        <taxon>rosids</taxon>
        <taxon>fabids</taxon>
        <taxon>Fabales</taxon>
        <taxon>Fabaceae</taxon>
        <taxon>Papilionoideae</taxon>
        <taxon>50 kb inversion clade</taxon>
        <taxon>NPAAA clade</taxon>
        <taxon>indigoferoid/millettioid clade</taxon>
        <taxon>Phaseoleae</taxon>
        <taxon>Glycine</taxon>
        <taxon>Glycine subgen. Soja</taxon>
    </lineage>
</organism>
<comment type="subunit">
    <text evidence="6">Component of the small ribosomal subunit. Mature ribosomes consist of a small (40S) and a large (60S) subunit. The 40S subunit contains about 33 different proteins and 1 molecule of RNA (18S). The 60S subunit contains about 49 different proteins and 3 molecules of RNA (25S, 5.8S and 5S). Interacts with ribosomal protein S21.</text>
</comment>
<accession>A0A0R0FJR0</accession>
<evidence type="ECO:0000313" key="11">
    <source>
        <dbReference type="Proteomes" id="UP000008827"/>
    </source>
</evidence>
<comment type="similarity">
    <text evidence="2 6 7">Belongs to the universal ribosomal protein uS2 family.</text>
</comment>
<keyword evidence="4 6" id="KW-0689">Ribosomal protein</keyword>
<dbReference type="Gramene" id="KRH06257">
    <property type="protein sequence ID" value="KRH06257"/>
    <property type="gene ID" value="GLYMA_16G012200"/>
</dbReference>
<dbReference type="GO" id="GO:0002181">
    <property type="term" value="P:cytoplasmic translation"/>
    <property type="evidence" value="ECO:0000318"/>
    <property type="project" value="GO_Central"/>
</dbReference>
<dbReference type="HAMAP" id="MF_03015">
    <property type="entry name" value="Ribosomal_S2_euk"/>
    <property type="match status" value="1"/>
</dbReference>
<dbReference type="KEGG" id="gmx:100805318"/>
<evidence type="ECO:0000256" key="1">
    <source>
        <dbReference type="ARBA" id="ARBA00004496"/>
    </source>
</evidence>
<evidence type="ECO:0000256" key="7">
    <source>
        <dbReference type="RuleBase" id="RU003631"/>
    </source>
</evidence>
<keyword evidence="11" id="KW-1185">Reference proteome</keyword>
<dbReference type="STRING" id="3847.A0A0R0FJR0"/>
<keyword evidence="3 6" id="KW-0963">Cytoplasm</keyword>
<dbReference type="SMR" id="A0A0R0FJR0"/>
<dbReference type="InterPro" id="IPR001865">
    <property type="entry name" value="Ribosomal_uS2"/>
</dbReference>
<dbReference type="InterPro" id="IPR005707">
    <property type="entry name" value="Ribosomal_uS2_euk/arc"/>
</dbReference>
<dbReference type="CDD" id="cd01425">
    <property type="entry name" value="RPS2"/>
    <property type="match status" value="1"/>
</dbReference>
<evidence type="ECO:0000256" key="5">
    <source>
        <dbReference type="ARBA" id="ARBA00023274"/>
    </source>
</evidence>
<dbReference type="Pfam" id="PF00318">
    <property type="entry name" value="Ribosomal_S2"/>
    <property type="match status" value="2"/>
</dbReference>
<evidence type="ECO:0000256" key="2">
    <source>
        <dbReference type="ARBA" id="ARBA00006242"/>
    </source>
</evidence>
<dbReference type="NCBIfam" id="TIGR01012">
    <property type="entry name" value="uS2_euk_arch"/>
    <property type="match status" value="1"/>
</dbReference>
<dbReference type="eggNOG" id="KOG0830">
    <property type="taxonomic scope" value="Eukaryota"/>
</dbReference>
<dbReference type="InterPro" id="IPR018130">
    <property type="entry name" value="Ribosomal_uS2_CS"/>
</dbReference>
<dbReference type="SUPFAM" id="SSF52313">
    <property type="entry name" value="Ribosomal protein S2"/>
    <property type="match status" value="1"/>
</dbReference>
<comment type="function">
    <text evidence="6">Required for the assembly and/or stability of the 40S ribosomal subunit. Required for the processing of the 20S rRNA-precursor to mature 18S rRNA in a late step of the maturation of 40S ribosomal subunits.</text>
</comment>
<proteinExistence type="inferred from homology"/>
<comment type="subcellular location">
    <subcellularLocation>
        <location evidence="1 6">Cytoplasm</location>
    </subcellularLocation>
</comment>
<dbReference type="OMA" id="WEGDAEW"/>
<feature type="compositionally biased region" description="Low complexity" evidence="8">
    <location>
        <begin position="272"/>
        <end position="282"/>
    </location>
</feature>
<gene>
    <name evidence="10" type="primary">LOC100805318</name>
    <name evidence="9" type="ORF">GLYMA_16G012200</name>
</gene>
<dbReference type="GeneID" id="100805318"/>
<name>A0A0R0FJR0_SOYBN</name>
<dbReference type="RefSeq" id="XP_003547867.1">
    <property type="nucleotide sequence ID" value="XM_003547819.4"/>
</dbReference>
<dbReference type="InterPro" id="IPR027498">
    <property type="entry name" value="Ribosomal_uS2_euk"/>
</dbReference>
<feature type="compositionally biased region" description="Pro residues" evidence="8">
    <location>
        <begin position="289"/>
        <end position="299"/>
    </location>
</feature>
<evidence type="ECO:0000256" key="6">
    <source>
        <dbReference type="HAMAP-Rule" id="MF_03015"/>
    </source>
</evidence>
<dbReference type="GO" id="GO:0022627">
    <property type="term" value="C:cytosolic small ribosomal subunit"/>
    <property type="evidence" value="ECO:0000318"/>
    <property type="project" value="GO_Central"/>
</dbReference>
<dbReference type="InterPro" id="IPR023591">
    <property type="entry name" value="Ribosomal_uS2_flav_dom_sf"/>
</dbReference>
<evidence type="ECO:0000256" key="3">
    <source>
        <dbReference type="ARBA" id="ARBA00022490"/>
    </source>
</evidence>
<reference evidence="9" key="3">
    <citation type="submission" date="2018-07" db="EMBL/GenBank/DDBJ databases">
        <title>WGS assembly of Glycine max.</title>
        <authorList>
            <person name="Schmutz J."/>
            <person name="Cannon S."/>
            <person name="Schlueter J."/>
            <person name="Ma J."/>
            <person name="Mitros T."/>
            <person name="Nelson W."/>
            <person name="Hyten D."/>
            <person name="Song Q."/>
            <person name="Thelen J."/>
            <person name="Cheng J."/>
            <person name="Xu D."/>
            <person name="Hellsten U."/>
            <person name="May G."/>
            <person name="Yu Y."/>
            <person name="Sakurai T."/>
            <person name="Umezawa T."/>
            <person name="Bhattacharyya M."/>
            <person name="Sandhu D."/>
            <person name="Valliyodan B."/>
            <person name="Lindquist E."/>
            <person name="Peto M."/>
            <person name="Grant D."/>
            <person name="Shu S."/>
            <person name="Goodstein D."/>
            <person name="Barry K."/>
            <person name="Futrell-Griggs M."/>
            <person name="Abernathy B."/>
            <person name="Du J."/>
            <person name="Tian Z."/>
            <person name="Zhu L."/>
            <person name="Gill N."/>
            <person name="Joshi T."/>
            <person name="Libault M."/>
            <person name="Sethuraman A."/>
            <person name="Zhang X."/>
            <person name="Shinozaki K."/>
            <person name="Nguyen H."/>
            <person name="Wing R."/>
            <person name="Cregan P."/>
            <person name="Specht J."/>
            <person name="Grimwood J."/>
            <person name="Rokhsar D."/>
            <person name="Stacey G."/>
            <person name="Shoemaker R."/>
            <person name="Jackson S."/>
        </authorList>
    </citation>
    <scope>NUCLEOTIDE SEQUENCE</scope>
    <source>
        <tissue evidence="9">Callus</tissue>
    </source>
</reference>
<protein>
    <recommendedName>
        <fullName evidence="6">Small ribosomal subunit protein uS2</fullName>
    </recommendedName>
</protein>
<dbReference type="Proteomes" id="UP000008827">
    <property type="component" value="Chromosome 16"/>
</dbReference>
<reference evidence="10" key="2">
    <citation type="submission" date="2018-02" db="UniProtKB">
        <authorList>
            <consortium name="EnsemblPlants"/>
        </authorList>
    </citation>
    <scope>IDENTIFICATION</scope>
    <source>
        <strain evidence="10">Williams 82</strain>
    </source>
</reference>
<dbReference type="GO" id="GO:0003735">
    <property type="term" value="F:structural constituent of ribosome"/>
    <property type="evidence" value="ECO:0000318"/>
    <property type="project" value="GO_Central"/>
</dbReference>
<feature type="region of interest" description="Disordered" evidence="8">
    <location>
        <begin position="246"/>
        <end position="311"/>
    </location>
</feature>
<keyword evidence="5 6" id="KW-0687">Ribonucleoprotein</keyword>
<dbReference type="EMBL" id="CM000849">
    <property type="protein sequence ID" value="KRH06257.1"/>
    <property type="molecule type" value="Genomic_DNA"/>
</dbReference>
<dbReference type="OrthoDB" id="414863at2759"/>
<evidence type="ECO:0000256" key="4">
    <source>
        <dbReference type="ARBA" id="ARBA00022980"/>
    </source>
</evidence>
<dbReference type="PaxDb" id="3847-GLYMA16G01460.1"/>
<reference evidence="9 10" key="1">
    <citation type="journal article" date="2010" name="Nature">
        <title>Genome sequence of the palaeopolyploid soybean.</title>
        <authorList>
            <person name="Schmutz J."/>
            <person name="Cannon S.B."/>
            <person name="Schlueter J."/>
            <person name="Ma J."/>
            <person name="Mitros T."/>
            <person name="Nelson W."/>
            <person name="Hyten D.L."/>
            <person name="Song Q."/>
            <person name="Thelen J.J."/>
            <person name="Cheng J."/>
            <person name="Xu D."/>
            <person name="Hellsten U."/>
            <person name="May G.D."/>
            <person name="Yu Y."/>
            <person name="Sakurai T."/>
            <person name="Umezawa T."/>
            <person name="Bhattacharyya M.K."/>
            <person name="Sandhu D."/>
            <person name="Valliyodan B."/>
            <person name="Lindquist E."/>
            <person name="Peto M."/>
            <person name="Grant D."/>
            <person name="Shu S."/>
            <person name="Goodstein D."/>
            <person name="Barry K."/>
            <person name="Futrell-Griggs M."/>
            <person name="Abernathy B."/>
            <person name="Du J."/>
            <person name="Tian Z."/>
            <person name="Zhu L."/>
            <person name="Gill N."/>
            <person name="Joshi T."/>
            <person name="Libault M."/>
            <person name="Sethuraman A."/>
            <person name="Zhang X.-C."/>
            <person name="Shinozaki K."/>
            <person name="Nguyen H.T."/>
            <person name="Wing R.A."/>
            <person name="Cregan P."/>
            <person name="Specht J."/>
            <person name="Grimwood J."/>
            <person name="Rokhsar D."/>
            <person name="Stacey G."/>
            <person name="Shoemaker R.C."/>
            <person name="Jackson S.A."/>
        </authorList>
    </citation>
    <scope>NUCLEOTIDE SEQUENCE [LARGE SCALE GENOMIC DNA]</scope>
    <source>
        <strain evidence="10">cv. Williams 82</strain>
        <tissue evidence="9">Callus</tissue>
    </source>
</reference>
<dbReference type="PANTHER" id="PTHR11489">
    <property type="entry name" value="40S RIBOSOMAL PROTEIN SA"/>
    <property type="match status" value="1"/>
</dbReference>
<dbReference type="PROSITE" id="PS00963">
    <property type="entry name" value="RIBOSOMAL_S2_2"/>
    <property type="match status" value="1"/>
</dbReference>
<dbReference type="Gene3D" id="3.40.50.10490">
    <property type="entry name" value="Glucose-6-phosphate isomerase like protein, domain 1"/>
    <property type="match status" value="1"/>
</dbReference>